<keyword evidence="2" id="KW-1185">Reference proteome</keyword>
<dbReference type="STRING" id="1045775.SAMN05216378_1248"/>
<dbReference type="AlphaFoldDB" id="A0A1I1UVU1"/>
<accession>A0A1I1UVU1</accession>
<evidence type="ECO:0000313" key="1">
    <source>
        <dbReference type="EMBL" id="SFD74794.1"/>
    </source>
</evidence>
<name>A0A1I1UVU1_9BACL</name>
<sequence length="36" mass="4030">MSHASPAHIMWWRWKSMGSKSIAVVVLSVISSEQCV</sequence>
<evidence type="ECO:0000313" key="2">
    <source>
        <dbReference type="Proteomes" id="UP000198855"/>
    </source>
</evidence>
<proteinExistence type="predicted"/>
<reference evidence="2" key="1">
    <citation type="submission" date="2016-10" db="EMBL/GenBank/DDBJ databases">
        <authorList>
            <person name="Varghese N."/>
            <person name="Submissions S."/>
        </authorList>
    </citation>
    <scope>NUCLEOTIDE SEQUENCE [LARGE SCALE GENOMIC DNA]</scope>
    <source>
        <strain evidence="2">CGMCC 1.10784</strain>
    </source>
</reference>
<gene>
    <name evidence="1" type="ORF">SAMN05216378_1248</name>
</gene>
<organism evidence="1 2">
    <name type="scientific">Paenibacillus catalpae</name>
    <dbReference type="NCBI Taxonomy" id="1045775"/>
    <lineage>
        <taxon>Bacteria</taxon>
        <taxon>Bacillati</taxon>
        <taxon>Bacillota</taxon>
        <taxon>Bacilli</taxon>
        <taxon>Bacillales</taxon>
        <taxon>Paenibacillaceae</taxon>
        <taxon>Paenibacillus</taxon>
    </lineage>
</organism>
<protein>
    <submittedName>
        <fullName evidence="1">Uncharacterized protein</fullName>
    </submittedName>
</protein>
<dbReference type="Proteomes" id="UP000198855">
    <property type="component" value="Unassembled WGS sequence"/>
</dbReference>
<dbReference type="EMBL" id="FOMT01000001">
    <property type="protein sequence ID" value="SFD74794.1"/>
    <property type="molecule type" value="Genomic_DNA"/>
</dbReference>